<keyword evidence="5" id="KW-1185">Reference proteome</keyword>
<reference evidence="4" key="1">
    <citation type="submission" date="2020-08" db="EMBL/GenBank/DDBJ databases">
        <title>Multicomponent nature underlies the extraordinary mechanical properties of spider dragline silk.</title>
        <authorList>
            <person name="Kono N."/>
            <person name="Nakamura H."/>
            <person name="Mori M."/>
            <person name="Yoshida Y."/>
            <person name="Ohtoshi R."/>
            <person name="Malay A.D."/>
            <person name="Moran D.A.P."/>
            <person name="Tomita M."/>
            <person name="Numata K."/>
            <person name="Arakawa K."/>
        </authorList>
    </citation>
    <scope>NUCLEOTIDE SEQUENCE</scope>
</reference>
<name>A0A8X6WCY4_TRICX</name>
<dbReference type="InterPro" id="IPR001878">
    <property type="entry name" value="Znf_CCHC"/>
</dbReference>
<dbReference type="EMBL" id="BMAU01021403">
    <property type="protein sequence ID" value="GFY32555.1"/>
    <property type="molecule type" value="Genomic_DNA"/>
</dbReference>
<dbReference type="SUPFAM" id="SSF57756">
    <property type="entry name" value="Retrovirus zinc finger-like domains"/>
    <property type="match status" value="1"/>
</dbReference>
<protein>
    <recommendedName>
        <fullName evidence="3">CCHC-type domain-containing protein</fullName>
    </recommendedName>
</protein>
<evidence type="ECO:0000256" key="2">
    <source>
        <dbReference type="SAM" id="Coils"/>
    </source>
</evidence>
<sequence>MGASRFNGLYGRQGCILTRTVESNQGGRLDGNESAADSFRCGAGVSKSVQEFAARIKKLGTQIFQSGNSVRTIAARNAIDQLLQSRFISGLRNDIRRFVLARDPNTLEESINAALIEEQNFKLNEIASNEHSGLSAQAKESAIISALTDKLQELNLRVERLQETNTINARETTKGEFRRNMGVFKCFYCGIEGHRQIECRKRLANQRSLDSPGFRRPIRGRSQVPVPRAFNLSINDVLAFPIRPLTITIQPLALCKVVIHMFHKAIAMKGLSTFKEVRMQAL</sequence>
<accession>A0A8X6WCY4</accession>
<dbReference type="GO" id="GO:0003676">
    <property type="term" value="F:nucleic acid binding"/>
    <property type="evidence" value="ECO:0007669"/>
    <property type="project" value="InterPro"/>
</dbReference>
<keyword evidence="1" id="KW-0863">Zinc-finger</keyword>
<organism evidence="4 5">
    <name type="scientific">Trichonephila clavipes</name>
    <name type="common">Golden silk orbweaver</name>
    <name type="synonym">Nephila clavipes</name>
    <dbReference type="NCBI Taxonomy" id="2585209"/>
    <lineage>
        <taxon>Eukaryota</taxon>
        <taxon>Metazoa</taxon>
        <taxon>Ecdysozoa</taxon>
        <taxon>Arthropoda</taxon>
        <taxon>Chelicerata</taxon>
        <taxon>Arachnida</taxon>
        <taxon>Araneae</taxon>
        <taxon>Araneomorphae</taxon>
        <taxon>Entelegynae</taxon>
        <taxon>Araneoidea</taxon>
        <taxon>Nephilidae</taxon>
        <taxon>Trichonephila</taxon>
    </lineage>
</organism>
<feature type="domain" description="CCHC-type" evidence="3">
    <location>
        <begin position="185"/>
        <end position="201"/>
    </location>
</feature>
<evidence type="ECO:0000313" key="5">
    <source>
        <dbReference type="Proteomes" id="UP000887159"/>
    </source>
</evidence>
<dbReference type="GO" id="GO:0008270">
    <property type="term" value="F:zinc ion binding"/>
    <property type="evidence" value="ECO:0007669"/>
    <property type="project" value="UniProtKB-KW"/>
</dbReference>
<keyword evidence="2" id="KW-0175">Coiled coil</keyword>
<gene>
    <name evidence="4" type="ORF">TNCV_673101</name>
</gene>
<keyword evidence="1" id="KW-0862">Zinc</keyword>
<dbReference type="Proteomes" id="UP000887159">
    <property type="component" value="Unassembled WGS sequence"/>
</dbReference>
<evidence type="ECO:0000256" key="1">
    <source>
        <dbReference type="PROSITE-ProRule" id="PRU00047"/>
    </source>
</evidence>
<proteinExistence type="predicted"/>
<comment type="caution">
    <text evidence="4">The sequence shown here is derived from an EMBL/GenBank/DDBJ whole genome shotgun (WGS) entry which is preliminary data.</text>
</comment>
<evidence type="ECO:0000259" key="3">
    <source>
        <dbReference type="PROSITE" id="PS50158"/>
    </source>
</evidence>
<dbReference type="SMART" id="SM00343">
    <property type="entry name" value="ZnF_C2HC"/>
    <property type="match status" value="1"/>
</dbReference>
<dbReference type="PROSITE" id="PS50158">
    <property type="entry name" value="ZF_CCHC"/>
    <property type="match status" value="1"/>
</dbReference>
<evidence type="ECO:0000313" key="4">
    <source>
        <dbReference type="EMBL" id="GFY32555.1"/>
    </source>
</evidence>
<dbReference type="InterPro" id="IPR036875">
    <property type="entry name" value="Znf_CCHC_sf"/>
</dbReference>
<feature type="coiled-coil region" evidence="2">
    <location>
        <begin position="144"/>
        <end position="171"/>
    </location>
</feature>
<dbReference type="AlphaFoldDB" id="A0A8X6WCY4"/>
<keyword evidence="1" id="KW-0479">Metal-binding</keyword>